<feature type="non-terminal residue" evidence="1">
    <location>
        <position position="1"/>
    </location>
</feature>
<dbReference type="PANTHER" id="PTHR35673:SF1">
    <property type="entry name" value="UPF0500 PROTEIN C1ORF216"/>
    <property type="match status" value="1"/>
</dbReference>
<dbReference type="OrthoDB" id="9900901at2759"/>
<protein>
    <submittedName>
        <fullName evidence="1">CA216 protein</fullName>
    </submittedName>
</protein>
<comment type="caution">
    <text evidence="1">The sequence shown here is derived from an EMBL/GenBank/DDBJ whole genome shotgun (WGS) entry which is preliminary data.</text>
</comment>
<reference evidence="1 2" key="1">
    <citation type="journal article" date="2021" name="Cell">
        <title>Tracing the genetic footprints of vertebrate landing in non-teleost ray-finned fishes.</title>
        <authorList>
            <person name="Bi X."/>
            <person name="Wang K."/>
            <person name="Yang L."/>
            <person name="Pan H."/>
            <person name="Jiang H."/>
            <person name="Wei Q."/>
            <person name="Fang M."/>
            <person name="Yu H."/>
            <person name="Zhu C."/>
            <person name="Cai Y."/>
            <person name="He Y."/>
            <person name="Gan X."/>
            <person name="Zeng H."/>
            <person name="Yu D."/>
            <person name="Zhu Y."/>
            <person name="Jiang H."/>
            <person name="Qiu Q."/>
            <person name="Yang H."/>
            <person name="Zhang Y.E."/>
            <person name="Wang W."/>
            <person name="Zhu M."/>
            <person name="He S."/>
            <person name="Zhang G."/>
        </authorList>
    </citation>
    <scope>NUCLEOTIDE SEQUENCE [LARGE SCALE GENOMIC DNA]</scope>
    <source>
        <strain evidence="1">Bchr_013</strain>
    </source>
</reference>
<dbReference type="PANTHER" id="PTHR35673">
    <property type="entry name" value="UPF0500 PROTEIN C1ORF216"/>
    <property type="match status" value="1"/>
</dbReference>
<evidence type="ECO:0000313" key="1">
    <source>
        <dbReference type="EMBL" id="KAG2461107.1"/>
    </source>
</evidence>
<accession>A0A8X7X3D4</accession>
<dbReference type="Pfam" id="PF15546">
    <property type="entry name" value="DUF4653"/>
    <property type="match status" value="1"/>
</dbReference>
<organism evidence="1 2">
    <name type="scientific">Polypterus senegalus</name>
    <name type="common">Senegal bichir</name>
    <dbReference type="NCBI Taxonomy" id="55291"/>
    <lineage>
        <taxon>Eukaryota</taxon>
        <taxon>Metazoa</taxon>
        <taxon>Chordata</taxon>
        <taxon>Craniata</taxon>
        <taxon>Vertebrata</taxon>
        <taxon>Euteleostomi</taxon>
        <taxon>Actinopterygii</taxon>
        <taxon>Polypteriformes</taxon>
        <taxon>Polypteridae</taxon>
        <taxon>Polypterus</taxon>
    </lineage>
</organism>
<dbReference type="InterPro" id="IPR027812">
    <property type="entry name" value="DUF4653"/>
</dbReference>
<keyword evidence="2" id="KW-1185">Reference proteome</keyword>
<feature type="non-terminal residue" evidence="1">
    <location>
        <position position="277"/>
    </location>
</feature>
<proteinExistence type="predicted"/>
<dbReference type="Proteomes" id="UP000886611">
    <property type="component" value="Unassembled WGS sequence"/>
</dbReference>
<dbReference type="EMBL" id="JAATIS010004753">
    <property type="protein sequence ID" value="KAG2461107.1"/>
    <property type="molecule type" value="Genomic_DNA"/>
</dbReference>
<dbReference type="AlphaFoldDB" id="A0A8X7X3D4"/>
<name>A0A8X7X3D4_POLSE</name>
<gene>
    <name evidence="1" type="ORF">GTO96_0011050</name>
</gene>
<evidence type="ECO:0000313" key="2">
    <source>
        <dbReference type="Proteomes" id="UP000886611"/>
    </source>
</evidence>
<sequence length="277" mass="30501">MFGIQSLTDSPGSLKSAFGAELGGMSRCYSSQPDRKCLQDSNFNFLESRNPLSTFDSNDNLNQNGPGTGTNFYSTLTQVAEEHCQEYIREPPEGSEGRNTRAEQRDNKDNCDGGEDGGESSTDFSRSPSISSLSIDSPILEGAAAPSVGNAWGEAPGKDSPVPAWDKAPEGLTEVDNTKPPSQVPDLSSVQAHRVLPALLEAVCTLQEQERFKAQEKERHQVQLTMYRRLALIRWIRSLQQKVAEQQGRLQESYDIILENRKVLLRCRGHRGVVGST</sequence>